<accession>A0ABM9W747</accession>
<dbReference type="RefSeq" id="WP_083945424.1">
    <property type="nucleotide sequence ID" value="NZ_CP146991.1"/>
</dbReference>
<dbReference type="CDD" id="cd02440">
    <property type="entry name" value="AdoMet_MTases"/>
    <property type="match status" value="1"/>
</dbReference>
<keyword evidence="2" id="KW-0808">Transferase</keyword>
<dbReference type="PANTHER" id="PTHR43861">
    <property type="entry name" value="TRANS-ACONITATE 2-METHYLTRANSFERASE-RELATED"/>
    <property type="match status" value="1"/>
</dbReference>
<dbReference type="GO" id="GO:0032259">
    <property type="term" value="P:methylation"/>
    <property type="evidence" value="ECO:0007669"/>
    <property type="project" value="UniProtKB-KW"/>
</dbReference>
<evidence type="ECO:0000313" key="3">
    <source>
        <dbReference type="Proteomes" id="UP000245702"/>
    </source>
</evidence>
<reference evidence="2 3" key="1">
    <citation type="submission" date="2016-01" db="EMBL/GenBank/DDBJ databases">
        <authorList>
            <person name="Brown R."/>
        </authorList>
    </citation>
    <scope>NUCLEOTIDE SEQUENCE [LARGE SCALE GENOMIC DNA]</scope>
    <source>
        <strain evidence="2">Sporomusa sphaeroides DSM 2875</strain>
    </source>
</reference>
<keyword evidence="2" id="KW-0489">Methyltransferase</keyword>
<dbReference type="Proteomes" id="UP000245702">
    <property type="component" value="Unassembled WGS sequence"/>
</dbReference>
<name>A0ABM9W747_9FIRM</name>
<evidence type="ECO:0000313" key="2">
    <source>
        <dbReference type="EMBL" id="CVK20691.1"/>
    </source>
</evidence>
<dbReference type="SUPFAM" id="SSF53335">
    <property type="entry name" value="S-adenosyl-L-methionine-dependent methyltransferases"/>
    <property type="match status" value="1"/>
</dbReference>
<sequence length="208" mass="23135">MYEYIMGLIVVFLLIWFAWKYSSRHTNIPCPSWLYWLVELENPFAKGCQSAVIITGLNVKRGMTILDIGCGPGRLSIPLAKAVGEQGRIISIDIQTEMLNIVQQKAERENIKNISVVNIPMGEGKLCDYSADGAVMAAVLGEIPNRASALEEIYKSLKPDGILAIAETIFDPHYQSKQTILNLVQPIGFSQVDFIGNKIAFTIYLKKI</sequence>
<dbReference type="Gene3D" id="3.40.50.150">
    <property type="entry name" value="Vaccinia Virus protein VP39"/>
    <property type="match status" value="1"/>
</dbReference>
<organism evidence="2 3">
    <name type="scientific">Sporomusa sphaeroides DSM 2875</name>
    <dbReference type="NCBI Taxonomy" id="1337886"/>
    <lineage>
        <taxon>Bacteria</taxon>
        <taxon>Bacillati</taxon>
        <taxon>Bacillota</taxon>
        <taxon>Negativicutes</taxon>
        <taxon>Selenomonadales</taxon>
        <taxon>Sporomusaceae</taxon>
        <taxon>Sporomusa</taxon>
    </lineage>
</organism>
<dbReference type="InterPro" id="IPR025714">
    <property type="entry name" value="Methyltranfer_dom"/>
</dbReference>
<dbReference type="PANTHER" id="PTHR43861:SF1">
    <property type="entry name" value="TRANS-ACONITATE 2-METHYLTRANSFERASE"/>
    <property type="match status" value="1"/>
</dbReference>
<keyword evidence="3" id="KW-1185">Reference proteome</keyword>
<evidence type="ECO:0000259" key="1">
    <source>
        <dbReference type="Pfam" id="PF13847"/>
    </source>
</evidence>
<dbReference type="InterPro" id="IPR029063">
    <property type="entry name" value="SAM-dependent_MTases_sf"/>
</dbReference>
<protein>
    <submittedName>
        <fullName evidence="2">Demethylmenaquinone methyltransferase</fullName>
        <ecNumber evidence="2">2.1.1.163</ecNumber>
    </submittedName>
</protein>
<feature type="domain" description="Methyltransferase" evidence="1">
    <location>
        <begin position="60"/>
        <end position="179"/>
    </location>
</feature>
<dbReference type="EC" id="2.1.1.163" evidence="2"/>
<dbReference type="EMBL" id="FCOW01000022">
    <property type="protein sequence ID" value="CVK20691.1"/>
    <property type="molecule type" value="Genomic_DNA"/>
</dbReference>
<dbReference type="Pfam" id="PF13847">
    <property type="entry name" value="Methyltransf_31"/>
    <property type="match status" value="1"/>
</dbReference>
<comment type="caution">
    <text evidence="2">The sequence shown here is derived from an EMBL/GenBank/DDBJ whole genome shotgun (WGS) entry which is preliminary data.</text>
</comment>
<dbReference type="GO" id="GO:0043770">
    <property type="term" value="F:demethylmenaquinone methyltransferase activity"/>
    <property type="evidence" value="ECO:0007669"/>
    <property type="project" value="UniProtKB-EC"/>
</dbReference>
<gene>
    <name evidence="2" type="primary">ubiE_1</name>
    <name evidence="2" type="ORF">SSPH_03359</name>
</gene>
<proteinExistence type="predicted"/>